<protein>
    <recommendedName>
        <fullName evidence="8">DUF726 domain-containing protein</fullName>
    </recommendedName>
</protein>
<keyword evidence="4 5" id="KW-0472">Membrane</keyword>
<proteinExistence type="predicted"/>
<dbReference type="Proteomes" id="UP000660262">
    <property type="component" value="Unassembled WGS sequence"/>
</dbReference>
<feature type="transmembrane region" description="Helical" evidence="5">
    <location>
        <begin position="199"/>
        <end position="222"/>
    </location>
</feature>
<evidence type="ECO:0000256" key="5">
    <source>
        <dbReference type="SAM" id="Phobius"/>
    </source>
</evidence>
<keyword evidence="3 5" id="KW-1133">Transmembrane helix</keyword>
<keyword evidence="7" id="KW-1185">Reference proteome</keyword>
<reference evidence="6" key="1">
    <citation type="submission" date="2020-10" db="EMBL/GenBank/DDBJ databases">
        <title>Unveiling of a novel bifunctional photoreceptor, Dualchrome1, isolated from a cosmopolitan green alga.</title>
        <authorList>
            <person name="Suzuki S."/>
            <person name="Kawachi M."/>
        </authorList>
    </citation>
    <scope>NUCLEOTIDE SEQUENCE</scope>
    <source>
        <strain evidence="6">NIES 2893</strain>
    </source>
</reference>
<comment type="subcellular location">
    <subcellularLocation>
        <location evidence="1">Membrane</location>
        <topology evidence="1">Multi-pass membrane protein</topology>
    </subcellularLocation>
</comment>
<dbReference type="OrthoDB" id="277931at2759"/>
<dbReference type="PANTHER" id="PTHR17920:SF3">
    <property type="entry name" value="TRANSMEMBRANE AND COILED-COIL DOMAIN-CONTAINING PROTEIN 4"/>
    <property type="match status" value="1"/>
</dbReference>
<organism evidence="6 7">
    <name type="scientific">Pycnococcus provasolii</name>
    <dbReference type="NCBI Taxonomy" id="41880"/>
    <lineage>
        <taxon>Eukaryota</taxon>
        <taxon>Viridiplantae</taxon>
        <taxon>Chlorophyta</taxon>
        <taxon>Pseudoscourfieldiophyceae</taxon>
        <taxon>Pseudoscourfieldiales</taxon>
        <taxon>Pycnococcaceae</taxon>
        <taxon>Pycnococcus</taxon>
    </lineage>
</organism>
<evidence type="ECO:0000313" key="6">
    <source>
        <dbReference type="EMBL" id="GHP08204.1"/>
    </source>
</evidence>
<accession>A0A830HLZ9</accession>
<dbReference type="EMBL" id="BNJQ01000019">
    <property type="protein sequence ID" value="GHP08204.1"/>
    <property type="molecule type" value="Genomic_DNA"/>
</dbReference>
<keyword evidence="2 5" id="KW-0812">Transmembrane</keyword>
<gene>
    <name evidence="6" type="ORF">PPROV_000694500</name>
</gene>
<evidence type="ECO:0000256" key="2">
    <source>
        <dbReference type="ARBA" id="ARBA00022692"/>
    </source>
</evidence>
<evidence type="ECO:0008006" key="8">
    <source>
        <dbReference type="Google" id="ProtNLM"/>
    </source>
</evidence>
<name>A0A830HLZ9_9CHLO</name>
<comment type="caution">
    <text evidence="6">The sequence shown here is derived from an EMBL/GenBank/DDBJ whole genome shotgun (WGS) entry which is preliminary data.</text>
</comment>
<dbReference type="Pfam" id="PF05277">
    <property type="entry name" value="DUF726"/>
    <property type="match status" value="1"/>
</dbReference>
<evidence type="ECO:0000256" key="3">
    <source>
        <dbReference type="ARBA" id="ARBA00022989"/>
    </source>
</evidence>
<evidence type="ECO:0000313" key="7">
    <source>
        <dbReference type="Proteomes" id="UP000660262"/>
    </source>
</evidence>
<dbReference type="PANTHER" id="PTHR17920">
    <property type="entry name" value="TRANSMEMBRANE AND COILED-COIL DOMAIN-CONTAINING PROTEIN 4 TMCO4"/>
    <property type="match status" value="1"/>
</dbReference>
<dbReference type="GO" id="GO:0016020">
    <property type="term" value="C:membrane"/>
    <property type="evidence" value="ECO:0007669"/>
    <property type="project" value="UniProtKB-SubCell"/>
</dbReference>
<evidence type="ECO:0000256" key="1">
    <source>
        <dbReference type="ARBA" id="ARBA00004141"/>
    </source>
</evidence>
<sequence>MEEEHLHRLDSSSYPRDVRGALATLLAVSCKRMRNTPGMQAPESVDHHNAFYRALVSQVLMALRITDVDEKKRVMDVLLSDDDNLECARSCASQLDEDKRPVAFAAVLCACVSGQTNHGAGMNDDGETREFLLKRNYDARARLALQELAHILKITDGQMASAECALAGLTREKPRSATDEEMSTASTEDSFSLARMKRLAIVGSSAVLAGAAFAATAGVLVAPTLAAGLASISGAITAAAPASHAAAVAASAAAAAGSSAGTAAVSGAAAAYGGSVAGFRTSNLVDDVDHFQFVRVHNVVRLDGARFARLAVTVGVVGWLPFNASQDDIKLAFRKPFETARHDDSEVVALEWESEELATLSNSLWKFARSQVFSQVIQEVGTHTVLAGVVSAAALPSSMASALGVIDNPMHLVMNRSIEAGRLLAKSLANGVHGDRPVTFVAFGMGARLVFQALLELGRLPNDDGLGIVQNVLLVGAMVDTNTEKWNIARRVTAGRLVNAYSKEDVTLSLGYRTASVTTSVAGLKGIRDVKGVENVDLTRFVADAMSTAGFGSEWLSQSAYARLMPEIMDLTGFSASSLSSSPVCM</sequence>
<evidence type="ECO:0000256" key="4">
    <source>
        <dbReference type="ARBA" id="ARBA00023136"/>
    </source>
</evidence>
<dbReference type="InterPro" id="IPR007941">
    <property type="entry name" value="DUF726"/>
</dbReference>
<dbReference type="AlphaFoldDB" id="A0A830HLZ9"/>